<accession>A0A0A6Y253</accession>
<dbReference type="PANTHER" id="PTHR33495:SF2">
    <property type="entry name" value="ANTI-SIGMA FACTOR ANTAGONIST TM_1081-RELATED"/>
    <property type="match status" value="1"/>
</dbReference>
<organism evidence="2 3">
    <name type="scientific">Heyndrickxia ginsengihumi</name>
    <dbReference type="NCBI Taxonomy" id="363870"/>
    <lineage>
        <taxon>Bacteria</taxon>
        <taxon>Bacillati</taxon>
        <taxon>Bacillota</taxon>
        <taxon>Bacilli</taxon>
        <taxon>Bacillales</taxon>
        <taxon>Bacillaceae</taxon>
        <taxon>Heyndrickxia</taxon>
    </lineage>
</organism>
<reference evidence="2 3" key="1">
    <citation type="submission" date="2014-10" db="EMBL/GenBank/DDBJ databases">
        <title>Draft genome of phytase producing Bacillus ginsengihumi strain M2.11.</title>
        <authorList>
            <person name="Toymentseva A."/>
            <person name="Boulygina E.A."/>
            <person name="Kazakov S.V."/>
            <person name="Kayumov I."/>
            <person name="Suleimanova A.D."/>
            <person name="Mardanova A.M."/>
            <person name="Maria S.N."/>
            <person name="Sergey M.Y."/>
            <person name="Sharipova M.R."/>
        </authorList>
    </citation>
    <scope>NUCLEOTIDE SEQUENCE [LARGE SCALE GENOMIC DNA]</scope>
    <source>
        <strain evidence="2 3">M2.11</strain>
    </source>
</reference>
<dbReference type="Gene3D" id="3.30.750.24">
    <property type="entry name" value="STAS domain"/>
    <property type="match status" value="1"/>
</dbReference>
<dbReference type="Pfam" id="PF01740">
    <property type="entry name" value="STAS"/>
    <property type="match status" value="1"/>
</dbReference>
<dbReference type="SUPFAM" id="SSF52091">
    <property type="entry name" value="SpoIIaa-like"/>
    <property type="match status" value="1"/>
</dbReference>
<name>A0A0A6Y253_9BACI</name>
<dbReference type="EMBL" id="JRUN01000007">
    <property type="protein sequence ID" value="KHD86327.1"/>
    <property type="molecule type" value="Genomic_DNA"/>
</dbReference>
<evidence type="ECO:0000259" key="1">
    <source>
        <dbReference type="PROSITE" id="PS50801"/>
    </source>
</evidence>
<dbReference type="AlphaFoldDB" id="A0A0A6Y253"/>
<dbReference type="GO" id="GO:0043856">
    <property type="term" value="F:anti-sigma factor antagonist activity"/>
    <property type="evidence" value="ECO:0007669"/>
    <property type="project" value="TreeGrafter"/>
</dbReference>
<feature type="domain" description="STAS" evidence="1">
    <location>
        <begin position="1"/>
        <end position="104"/>
    </location>
</feature>
<dbReference type="PANTHER" id="PTHR33495">
    <property type="entry name" value="ANTI-SIGMA FACTOR ANTAGONIST TM_1081-RELATED-RELATED"/>
    <property type="match status" value="1"/>
</dbReference>
<protein>
    <submittedName>
        <fullName evidence="2">Anti-sigma-factor antagonist</fullName>
    </submittedName>
</protein>
<proteinExistence type="predicted"/>
<dbReference type="STRING" id="363870.NG54_04035"/>
<evidence type="ECO:0000313" key="3">
    <source>
        <dbReference type="Proteomes" id="UP000030588"/>
    </source>
</evidence>
<dbReference type="InterPro" id="IPR036513">
    <property type="entry name" value="STAS_dom_sf"/>
</dbReference>
<dbReference type="InterPro" id="IPR002645">
    <property type="entry name" value="STAS_dom"/>
</dbReference>
<sequence length="104" mass="11781">MSNKKELEGSTVILSLHGVLDISTTNQIDSYLENLEKIDVFVFDFSELEFIDSTGIGSILNAIYLSQDYDFKIRLQGISEMTHQVFEMVGLYQIVNAFHGEVVQ</sequence>
<dbReference type="CDD" id="cd07043">
    <property type="entry name" value="STAS_anti-anti-sigma_factors"/>
    <property type="match status" value="1"/>
</dbReference>
<dbReference type="Proteomes" id="UP000030588">
    <property type="component" value="Unassembled WGS sequence"/>
</dbReference>
<comment type="caution">
    <text evidence="2">The sequence shown here is derived from an EMBL/GenBank/DDBJ whole genome shotgun (WGS) entry which is preliminary data.</text>
</comment>
<dbReference type="PROSITE" id="PS50801">
    <property type="entry name" value="STAS"/>
    <property type="match status" value="1"/>
</dbReference>
<evidence type="ECO:0000313" key="2">
    <source>
        <dbReference type="EMBL" id="KHD86327.1"/>
    </source>
</evidence>
<gene>
    <name evidence="2" type="ORF">NG54_04035</name>
</gene>
<dbReference type="OrthoDB" id="9793697at2"/>